<sequence length="135" mass="15219">MKKTALLLFGLLVFYSCLNSDNDSPNYTFEYVPIDSAITPASFTLGQIDTITVKYSLPNSCFTFDQIYYQPKDSTRTIAIIAAVKLDDICTEAIVQEEKKIAVKATQEEDYVFKFFKGKDSDGENIFEEVIVPVN</sequence>
<keyword evidence="3" id="KW-1185">Reference proteome</keyword>
<dbReference type="OrthoDB" id="893802at2"/>
<comment type="caution">
    <text evidence="2">The sequence shown here is derived from an EMBL/GenBank/DDBJ whole genome shotgun (WGS) entry which is preliminary data.</text>
</comment>
<evidence type="ECO:0000313" key="3">
    <source>
        <dbReference type="Proteomes" id="UP000247345"/>
    </source>
</evidence>
<name>A0A2P6C7I2_9FLAO</name>
<dbReference type="Proteomes" id="UP000247345">
    <property type="component" value="Unassembled WGS sequence"/>
</dbReference>
<accession>A0A2P6C7I2</accession>
<dbReference type="EMBL" id="MSCK01000002">
    <property type="protein sequence ID" value="PQJ68876.1"/>
    <property type="molecule type" value="Genomic_DNA"/>
</dbReference>
<feature type="signal peptide" evidence="1">
    <location>
        <begin position="1"/>
        <end position="19"/>
    </location>
</feature>
<gene>
    <name evidence="2" type="ORF">BTO14_12585</name>
</gene>
<evidence type="ECO:0008006" key="4">
    <source>
        <dbReference type="Google" id="ProtNLM"/>
    </source>
</evidence>
<organism evidence="2 3">
    <name type="scientific">Polaribacter butkevichii</name>
    <dbReference type="NCBI Taxonomy" id="218490"/>
    <lineage>
        <taxon>Bacteria</taxon>
        <taxon>Pseudomonadati</taxon>
        <taxon>Bacteroidota</taxon>
        <taxon>Flavobacteriia</taxon>
        <taxon>Flavobacteriales</taxon>
        <taxon>Flavobacteriaceae</taxon>
    </lineage>
</organism>
<reference evidence="2 3" key="1">
    <citation type="submission" date="2016-12" db="EMBL/GenBank/DDBJ databases">
        <title>Trade-off between light-utilization and light-protection in marine flavobacteria.</title>
        <authorList>
            <person name="Kumagai Y."/>
            <person name="Yoshizawa S."/>
            <person name="Kogure K."/>
            <person name="Iwasaki W."/>
        </authorList>
    </citation>
    <scope>NUCLEOTIDE SEQUENCE [LARGE SCALE GENOMIC DNA]</scope>
    <source>
        <strain evidence="2 3">KCTC 12100</strain>
    </source>
</reference>
<evidence type="ECO:0000256" key="1">
    <source>
        <dbReference type="SAM" id="SignalP"/>
    </source>
</evidence>
<feature type="chain" id="PRO_5015114819" description="Lipoprotein" evidence="1">
    <location>
        <begin position="20"/>
        <end position="135"/>
    </location>
</feature>
<dbReference type="RefSeq" id="WP_105049815.1">
    <property type="nucleotide sequence ID" value="NZ_CP150661.1"/>
</dbReference>
<evidence type="ECO:0000313" key="2">
    <source>
        <dbReference type="EMBL" id="PQJ68876.1"/>
    </source>
</evidence>
<dbReference type="AlphaFoldDB" id="A0A2P6C7I2"/>
<dbReference type="PROSITE" id="PS51257">
    <property type="entry name" value="PROKAR_LIPOPROTEIN"/>
    <property type="match status" value="1"/>
</dbReference>
<keyword evidence="1" id="KW-0732">Signal</keyword>
<proteinExistence type="predicted"/>
<protein>
    <recommendedName>
        <fullName evidence="4">Lipoprotein</fullName>
    </recommendedName>
</protein>